<comment type="caution">
    <text evidence="2">The sequence shown here is derived from an EMBL/GenBank/DDBJ whole genome shotgun (WGS) entry which is preliminary data.</text>
</comment>
<feature type="region of interest" description="Disordered" evidence="1">
    <location>
        <begin position="38"/>
        <end position="87"/>
    </location>
</feature>
<evidence type="ECO:0000256" key="1">
    <source>
        <dbReference type="SAM" id="MobiDB-lite"/>
    </source>
</evidence>
<feature type="region of interest" description="Disordered" evidence="1">
    <location>
        <begin position="105"/>
        <end position="128"/>
    </location>
</feature>
<dbReference type="Proteomes" id="UP000807115">
    <property type="component" value="Chromosome 4"/>
</dbReference>
<gene>
    <name evidence="2" type="ORF">BDA96_04G349800</name>
</gene>
<proteinExistence type="predicted"/>
<evidence type="ECO:0000313" key="3">
    <source>
        <dbReference type="Proteomes" id="UP000807115"/>
    </source>
</evidence>
<reference evidence="2" key="2">
    <citation type="submission" date="2020-10" db="EMBL/GenBank/DDBJ databases">
        <authorList>
            <person name="Cooper E.A."/>
            <person name="Brenton Z.W."/>
            <person name="Flinn B.S."/>
            <person name="Jenkins J."/>
            <person name="Shu S."/>
            <person name="Flowers D."/>
            <person name="Luo F."/>
            <person name="Wang Y."/>
            <person name="Xia P."/>
            <person name="Barry K."/>
            <person name="Daum C."/>
            <person name="Lipzen A."/>
            <person name="Yoshinaga Y."/>
            <person name="Schmutz J."/>
            <person name="Saski C."/>
            <person name="Vermerris W."/>
            <person name="Kresovich S."/>
        </authorList>
    </citation>
    <scope>NUCLEOTIDE SEQUENCE</scope>
</reference>
<dbReference type="EMBL" id="CM027683">
    <property type="protein sequence ID" value="KAG0535246.1"/>
    <property type="molecule type" value="Genomic_DNA"/>
</dbReference>
<reference evidence="2" key="1">
    <citation type="journal article" date="2019" name="BMC Genomics">
        <title>A new reference genome for Sorghum bicolor reveals high levels of sequence similarity between sweet and grain genotypes: implications for the genetics of sugar metabolism.</title>
        <authorList>
            <person name="Cooper E.A."/>
            <person name="Brenton Z.W."/>
            <person name="Flinn B.S."/>
            <person name="Jenkins J."/>
            <person name="Shu S."/>
            <person name="Flowers D."/>
            <person name="Luo F."/>
            <person name="Wang Y."/>
            <person name="Xia P."/>
            <person name="Barry K."/>
            <person name="Daum C."/>
            <person name="Lipzen A."/>
            <person name="Yoshinaga Y."/>
            <person name="Schmutz J."/>
            <person name="Saski C."/>
            <person name="Vermerris W."/>
            <person name="Kresovich S."/>
        </authorList>
    </citation>
    <scope>NUCLEOTIDE SEQUENCE</scope>
</reference>
<protein>
    <submittedName>
        <fullName evidence="2">Uncharacterized protein</fullName>
    </submittedName>
</protein>
<sequence>MCVLPELCVSSSTRVSGSSEMRLVCWLVVSFLAMIGDRGRSRSPCRSPMARSKAPSTRRRKPKRGDEGMEEETEKRPPALSPACPPNAALAAVLSDGHSAGSVVRLLAPASQPQPPPRPDLRRLRACA</sequence>
<feature type="compositionally biased region" description="Basic and acidic residues" evidence="1">
    <location>
        <begin position="119"/>
        <end position="128"/>
    </location>
</feature>
<evidence type="ECO:0000313" key="2">
    <source>
        <dbReference type="EMBL" id="KAG0535246.1"/>
    </source>
</evidence>
<accession>A0A921R7U3</accession>
<organism evidence="2 3">
    <name type="scientific">Sorghum bicolor</name>
    <name type="common">Sorghum</name>
    <name type="synonym">Sorghum vulgare</name>
    <dbReference type="NCBI Taxonomy" id="4558"/>
    <lineage>
        <taxon>Eukaryota</taxon>
        <taxon>Viridiplantae</taxon>
        <taxon>Streptophyta</taxon>
        <taxon>Embryophyta</taxon>
        <taxon>Tracheophyta</taxon>
        <taxon>Spermatophyta</taxon>
        <taxon>Magnoliopsida</taxon>
        <taxon>Liliopsida</taxon>
        <taxon>Poales</taxon>
        <taxon>Poaceae</taxon>
        <taxon>PACMAD clade</taxon>
        <taxon>Panicoideae</taxon>
        <taxon>Andropogonodae</taxon>
        <taxon>Andropogoneae</taxon>
        <taxon>Sorghinae</taxon>
        <taxon>Sorghum</taxon>
    </lineage>
</organism>
<name>A0A921R7U3_SORBI</name>
<dbReference type="AlphaFoldDB" id="A0A921R7U3"/>